<keyword evidence="2" id="KW-0813">Transport</keyword>
<evidence type="ECO:0000313" key="8">
    <source>
        <dbReference type="EMBL" id="KAK2552706.1"/>
    </source>
</evidence>
<feature type="transmembrane region" description="Helical" evidence="6">
    <location>
        <begin position="236"/>
        <end position="254"/>
    </location>
</feature>
<dbReference type="PROSITE" id="PS50850">
    <property type="entry name" value="MFS"/>
    <property type="match status" value="1"/>
</dbReference>
<dbReference type="AlphaFoldDB" id="A0AAD9UWN8"/>
<evidence type="ECO:0000256" key="2">
    <source>
        <dbReference type="ARBA" id="ARBA00022448"/>
    </source>
</evidence>
<dbReference type="SUPFAM" id="SSF103473">
    <property type="entry name" value="MFS general substrate transporter"/>
    <property type="match status" value="1"/>
</dbReference>
<dbReference type="PANTHER" id="PTHR23503">
    <property type="entry name" value="SOLUTE CARRIER FAMILY 2"/>
    <property type="match status" value="1"/>
</dbReference>
<keyword evidence="8" id="KW-0762">Sugar transport</keyword>
<dbReference type="Proteomes" id="UP001249851">
    <property type="component" value="Unassembled WGS sequence"/>
</dbReference>
<dbReference type="InterPro" id="IPR005828">
    <property type="entry name" value="MFS_sugar_transport-like"/>
</dbReference>
<organism evidence="8 9">
    <name type="scientific">Acropora cervicornis</name>
    <name type="common">Staghorn coral</name>
    <dbReference type="NCBI Taxonomy" id="6130"/>
    <lineage>
        <taxon>Eukaryota</taxon>
        <taxon>Metazoa</taxon>
        <taxon>Cnidaria</taxon>
        <taxon>Anthozoa</taxon>
        <taxon>Hexacorallia</taxon>
        <taxon>Scleractinia</taxon>
        <taxon>Astrocoeniina</taxon>
        <taxon>Acroporidae</taxon>
        <taxon>Acropora</taxon>
    </lineage>
</organism>
<dbReference type="InterPro" id="IPR045263">
    <property type="entry name" value="GLUT"/>
</dbReference>
<gene>
    <name evidence="8" type="ORF">P5673_026104</name>
</gene>
<dbReference type="InterPro" id="IPR020846">
    <property type="entry name" value="MFS_dom"/>
</dbReference>
<feature type="transmembrane region" description="Helical" evidence="6">
    <location>
        <begin position="152"/>
        <end position="171"/>
    </location>
</feature>
<feature type="transmembrane region" description="Helical" evidence="6">
    <location>
        <begin position="91"/>
        <end position="111"/>
    </location>
</feature>
<dbReference type="Pfam" id="PF00083">
    <property type="entry name" value="Sugar_tr"/>
    <property type="match status" value="2"/>
</dbReference>
<evidence type="ECO:0000256" key="3">
    <source>
        <dbReference type="ARBA" id="ARBA00022692"/>
    </source>
</evidence>
<dbReference type="EMBL" id="JARQWQ010000084">
    <property type="protein sequence ID" value="KAK2552706.1"/>
    <property type="molecule type" value="Genomic_DNA"/>
</dbReference>
<feature type="domain" description="Major facilitator superfamily (MFS) profile" evidence="7">
    <location>
        <begin position="1"/>
        <end position="291"/>
    </location>
</feature>
<dbReference type="Gene3D" id="1.20.1250.20">
    <property type="entry name" value="MFS general substrate transporter like domains"/>
    <property type="match status" value="2"/>
</dbReference>
<dbReference type="PROSITE" id="PS00217">
    <property type="entry name" value="SUGAR_TRANSPORT_2"/>
    <property type="match status" value="1"/>
</dbReference>
<dbReference type="PANTHER" id="PTHR23503:SF8">
    <property type="entry name" value="FACILITATED GLUCOSE TRANSPORTER PROTEIN 1"/>
    <property type="match status" value="1"/>
</dbReference>
<proteinExistence type="predicted"/>
<dbReference type="InterPro" id="IPR036259">
    <property type="entry name" value="MFS_trans_sf"/>
</dbReference>
<keyword evidence="9" id="KW-1185">Reference proteome</keyword>
<reference evidence="8" key="2">
    <citation type="journal article" date="2023" name="Science">
        <title>Genomic signatures of disease resistance in endangered staghorn corals.</title>
        <authorList>
            <person name="Vollmer S.V."/>
            <person name="Selwyn J.D."/>
            <person name="Despard B.A."/>
            <person name="Roesel C.L."/>
        </authorList>
    </citation>
    <scope>NUCLEOTIDE SEQUENCE</scope>
    <source>
        <strain evidence="8">K2</strain>
    </source>
</reference>
<evidence type="ECO:0000313" key="9">
    <source>
        <dbReference type="Proteomes" id="UP001249851"/>
    </source>
</evidence>
<comment type="subcellular location">
    <subcellularLocation>
        <location evidence="1">Membrane</location>
        <topology evidence="1">Multi-pass membrane protein</topology>
    </subcellularLocation>
</comment>
<dbReference type="GO" id="GO:0016020">
    <property type="term" value="C:membrane"/>
    <property type="evidence" value="ECO:0007669"/>
    <property type="project" value="UniProtKB-SubCell"/>
</dbReference>
<evidence type="ECO:0000256" key="4">
    <source>
        <dbReference type="ARBA" id="ARBA00022989"/>
    </source>
</evidence>
<dbReference type="GO" id="GO:0015149">
    <property type="term" value="F:hexose transmembrane transporter activity"/>
    <property type="evidence" value="ECO:0007669"/>
    <property type="project" value="TreeGrafter"/>
</dbReference>
<feature type="transmembrane region" description="Helical" evidence="6">
    <location>
        <begin position="59"/>
        <end position="79"/>
    </location>
</feature>
<comment type="caution">
    <text evidence="8">The sequence shown here is derived from an EMBL/GenBank/DDBJ whole genome shotgun (WGS) entry which is preliminary data.</text>
</comment>
<evidence type="ECO:0000256" key="5">
    <source>
        <dbReference type="ARBA" id="ARBA00023136"/>
    </source>
</evidence>
<keyword evidence="3 6" id="KW-0812">Transmembrane</keyword>
<reference evidence="8" key="1">
    <citation type="journal article" date="2023" name="G3 (Bethesda)">
        <title>Whole genome assembly and annotation of the endangered Caribbean coral Acropora cervicornis.</title>
        <authorList>
            <person name="Selwyn J.D."/>
            <person name="Vollmer S.V."/>
        </authorList>
    </citation>
    <scope>NUCLEOTIDE SEQUENCE</scope>
    <source>
        <strain evidence="8">K2</strain>
    </source>
</reference>
<dbReference type="PROSITE" id="PS00216">
    <property type="entry name" value="SUGAR_TRANSPORT_1"/>
    <property type="match status" value="1"/>
</dbReference>
<accession>A0AAD9UWN8</accession>
<feature type="transmembrane region" description="Helical" evidence="6">
    <location>
        <begin position="266"/>
        <end position="286"/>
    </location>
</feature>
<name>A0AAD9UWN8_ACRCE</name>
<dbReference type="InterPro" id="IPR005829">
    <property type="entry name" value="Sugar_transporter_CS"/>
</dbReference>
<feature type="transmembrane region" description="Helical" evidence="6">
    <location>
        <begin position="117"/>
        <end position="140"/>
    </location>
</feature>
<keyword evidence="4 6" id="KW-1133">Transmembrane helix</keyword>
<evidence type="ECO:0000259" key="7">
    <source>
        <dbReference type="PROSITE" id="PS50850"/>
    </source>
</evidence>
<evidence type="ECO:0000256" key="6">
    <source>
        <dbReference type="SAM" id="Phobius"/>
    </source>
</evidence>
<sequence>MDEEGVRRTEPLSSSEKEELIPRNRKAVSKSGWTSWLVYTAAVVNIKKHFRKDGSFSDIMWSSAVAIFAVGGMFGVTVGQVTANSLGSKRALFLNNIPAIIGSVMMFSSYFAEGPALLIIGRFVFGFNNGVNTAVAPVYLSEIAPIRLRGALGVLNQFGIVLGLLSGYILGLKQIEQEQHLREEKINVFTLLQMSELRAPLFISLVLQVAQQFSGINAVFYYSTSIFRSAGVQEDRVASCFIGIVSVVMTGITVKVVEIMGRRSLMLWGLGGMFIFYAVMTISFRFEVRQQ</sequence>
<protein>
    <submittedName>
        <fullName evidence="8">Glucose transporter type 1</fullName>
    </submittedName>
</protein>
<keyword evidence="5 6" id="KW-0472">Membrane</keyword>
<evidence type="ECO:0000256" key="1">
    <source>
        <dbReference type="ARBA" id="ARBA00004141"/>
    </source>
</evidence>